<feature type="domain" description="UspA" evidence="2">
    <location>
        <begin position="4"/>
        <end position="140"/>
    </location>
</feature>
<name>A0ABN6MS93_9BACT</name>
<dbReference type="InterPro" id="IPR006016">
    <property type="entry name" value="UspA"/>
</dbReference>
<protein>
    <submittedName>
        <fullName evidence="3">Universal stress protein UspA</fullName>
    </submittedName>
</protein>
<dbReference type="RefSeq" id="WP_248359781.1">
    <property type="nucleotide sequence ID" value="NZ_AP025591.1"/>
</dbReference>
<gene>
    <name evidence="3" type="ORF">AMOR_12740</name>
</gene>
<dbReference type="PANTHER" id="PTHR46268:SF6">
    <property type="entry name" value="UNIVERSAL STRESS PROTEIN UP12"/>
    <property type="match status" value="1"/>
</dbReference>
<dbReference type="Gene3D" id="3.40.50.620">
    <property type="entry name" value="HUPs"/>
    <property type="match status" value="1"/>
</dbReference>
<organism evidence="3 4">
    <name type="scientific">Anaeromyxobacter oryzae</name>
    <dbReference type="NCBI Taxonomy" id="2918170"/>
    <lineage>
        <taxon>Bacteria</taxon>
        <taxon>Pseudomonadati</taxon>
        <taxon>Myxococcota</taxon>
        <taxon>Myxococcia</taxon>
        <taxon>Myxococcales</taxon>
        <taxon>Cystobacterineae</taxon>
        <taxon>Anaeromyxobacteraceae</taxon>
        <taxon>Anaeromyxobacter</taxon>
    </lineage>
</organism>
<comment type="similarity">
    <text evidence="1">Belongs to the universal stress protein A family.</text>
</comment>
<dbReference type="InterPro" id="IPR006015">
    <property type="entry name" value="Universal_stress_UspA"/>
</dbReference>
<dbReference type="PRINTS" id="PR01438">
    <property type="entry name" value="UNVRSLSTRESS"/>
</dbReference>
<evidence type="ECO:0000313" key="4">
    <source>
        <dbReference type="Proteomes" id="UP001162891"/>
    </source>
</evidence>
<evidence type="ECO:0000313" key="3">
    <source>
        <dbReference type="EMBL" id="BDG02278.1"/>
    </source>
</evidence>
<keyword evidence="4" id="KW-1185">Reference proteome</keyword>
<accession>A0ABN6MS93</accession>
<dbReference type="SUPFAM" id="SSF52402">
    <property type="entry name" value="Adenine nucleotide alpha hydrolases-like"/>
    <property type="match status" value="1"/>
</dbReference>
<proteinExistence type="inferred from homology"/>
<dbReference type="Proteomes" id="UP001162891">
    <property type="component" value="Chromosome"/>
</dbReference>
<reference evidence="4" key="1">
    <citation type="journal article" date="2022" name="Int. J. Syst. Evol. Microbiol.">
        <title>Anaeromyxobacter oryzae sp. nov., Anaeromyxobacter diazotrophicus sp. nov. and Anaeromyxobacter paludicola sp. nov., isolated from paddy soils.</title>
        <authorList>
            <person name="Itoh H."/>
            <person name="Xu Z."/>
            <person name="Mise K."/>
            <person name="Masuda Y."/>
            <person name="Ushijima N."/>
            <person name="Hayakawa C."/>
            <person name="Shiratori Y."/>
            <person name="Senoo K."/>
        </authorList>
    </citation>
    <scope>NUCLEOTIDE SEQUENCE [LARGE SCALE GENOMIC DNA]</scope>
    <source>
        <strain evidence="4">Red232</strain>
    </source>
</reference>
<dbReference type="EMBL" id="AP025591">
    <property type="protein sequence ID" value="BDG02278.1"/>
    <property type="molecule type" value="Genomic_DNA"/>
</dbReference>
<dbReference type="Pfam" id="PF00582">
    <property type="entry name" value="Usp"/>
    <property type="match status" value="1"/>
</dbReference>
<evidence type="ECO:0000259" key="2">
    <source>
        <dbReference type="Pfam" id="PF00582"/>
    </source>
</evidence>
<evidence type="ECO:0000256" key="1">
    <source>
        <dbReference type="ARBA" id="ARBA00008791"/>
    </source>
</evidence>
<dbReference type="InterPro" id="IPR014729">
    <property type="entry name" value="Rossmann-like_a/b/a_fold"/>
</dbReference>
<dbReference type="PANTHER" id="PTHR46268">
    <property type="entry name" value="STRESS RESPONSE PROTEIN NHAX"/>
    <property type="match status" value="1"/>
</dbReference>
<sequence>MGPFKHVLAATDFSEASGRALEIAVAIAREPGVALTVMNTCEIPAYPETAAPMDLITPLADAASERLAELMHSIRDVCPAARSAVRIGAAWEQILAAAAESGADLIVMGTHGRRGFAHAIIGSVAERVVRLSPVPVLTVRSRLR</sequence>
<dbReference type="CDD" id="cd00293">
    <property type="entry name" value="USP-like"/>
    <property type="match status" value="1"/>
</dbReference>